<name>A0A921HL64_9FIRM</name>
<accession>A0A921HL64</accession>
<dbReference type="AlphaFoldDB" id="A0A921HL64"/>
<reference evidence="1" key="1">
    <citation type="journal article" date="2021" name="PeerJ">
        <title>Extensive microbial diversity within the chicken gut microbiome revealed by metagenomics and culture.</title>
        <authorList>
            <person name="Gilroy R."/>
            <person name="Ravi A."/>
            <person name="Getino M."/>
            <person name="Pursley I."/>
            <person name="Horton D.L."/>
            <person name="Alikhan N.F."/>
            <person name="Baker D."/>
            <person name="Gharbi K."/>
            <person name="Hall N."/>
            <person name="Watson M."/>
            <person name="Adriaenssens E.M."/>
            <person name="Foster-Nyarko E."/>
            <person name="Jarju S."/>
            <person name="Secka A."/>
            <person name="Antonio M."/>
            <person name="Oren A."/>
            <person name="Chaudhuri R.R."/>
            <person name="La Ragione R."/>
            <person name="Hildebrand F."/>
            <person name="Pallen M.J."/>
        </authorList>
    </citation>
    <scope>NUCLEOTIDE SEQUENCE</scope>
    <source>
        <strain evidence="1">7318</strain>
    </source>
</reference>
<dbReference type="InterPro" id="IPR009693">
    <property type="entry name" value="Glucitol_operon_activator"/>
</dbReference>
<dbReference type="EMBL" id="DYVR01000007">
    <property type="protein sequence ID" value="HJF84094.1"/>
    <property type="molecule type" value="Genomic_DNA"/>
</dbReference>
<dbReference type="Proteomes" id="UP000780768">
    <property type="component" value="Unassembled WGS sequence"/>
</dbReference>
<gene>
    <name evidence="1" type="ORF">K8V65_00305</name>
</gene>
<evidence type="ECO:0000313" key="2">
    <source>
        <dbReference type="Proteomes" id="UP000780768"/>
    </source>
</evidence>
<sequence>MDFTMLFVCLLVFMVIQATGTYVQVRQYKKAVRRLHKKGNVGIGSRRSRLKNNIVIIACNSEGLILDAELMEGLTVFTKFKKMPEVIGRNVFELRDEYAKISSKKEKKRFRGHMEAVRALCNRLESDGQEEAVS</sequence>
<comment type="caution">
    <text evidence="1">The sequence shown here is derived from an EMBL/GenBank/DDBJ whole genome shotgun (WGS) entry which is preliminary data.</text>
</comment>
<dbReference type="RefSeq" id="WP_289548966.1">
    <property type="nucleotide sequence ID" value="NZ_CAKMHU010000015.1"/>
</dbReference>
<reference evidence="1" key="2">
    <citation type="submission" date="2021-09" db="EMBL/GenBank/DDBJ databases">
        <authorList>
            <person name="Gilroy R."/>
        </authorList>
    </citation>
    <scope>NUCLEOTIDE SEQUENCE</scope>
    <source>
        <strain evidence="1">7318</strain>
    </source>
</reference>
<protein>
    <submittedName>
        <fullName evidence="1">Transcriptional regulator GutM</fullName>
    </submittedName>
</protein>
<evidence type="ECO:0000313" key="1">
    <source>
        <dbReference type="EMBL" id="HJF84094.1"/>
    </source>
</evidence>
<dbReference type="Pfam" id="PF06923">
    <property type="entry name" value="GutM"/>
    <property type="match status" value="1"/>
</dbReference>
<proteinExistence type="predicted"/>
<organism evidence="1 2">
    <name type="scientific">Megamonas hypermegale</name>
    <dbReference type="NCBI Taxonomy" id="158847"/>
    <lineage>
        <taxon>Bacteria</taxon>
        <taxon>Bacillati</taxon>
        <taxon>Bacillota</taxon>
        <taxon>Negativicutes</taxon>
        <taxon>Selenomonadales</taxon>
        <taxon>Selenomonadaceae</taxon>
        <taxon>Megamonas</taxon>
    </lineage>
</organism>